<reference evidence="9 10" key="1">
    <citation type="submission" date="2015-07" db="EMBL/GenBank/DDBJ databases">
        <title>The genome of Melipona quadrifasciata.</title>
        <authorList>
            <person name="Pan H."/>
            <person name="Kapheim K."/>
        </authorList>
    </citation>
    <scope>NUCLEOTIDE SEQUENCE [LARGE SCALE GENOMIC DNA]</scope>
    <source>
        <strain evidence="9">0111107301</strain>
        <tissue evidence="9">Whole body</tissue>
    </source>
</reference>
<keyword evidence="10" id="KW-1185">Reference proteome</keyword>
<organism evidence="9 10">
    <name type="scientific">Melipona quadrifasciata</name>
    <dbReference type="NCBI Taxonomy" id="166423"/>
    <lineage>
        <taxon>Eukaryota</taxon>
        <taxon>Metazoa</taxon>
        <taxon>Ecdysozoa</taxon>
        <taxon>Arthropoda</taxon>
        <taxon>Hexapoda</taxon>
        <taxon>Insecta</taxon>
        <taxon>Pterygota</taxon>
        <taxon>Neoptera</taxon>
        <taxon>Endopterygota</taxon>
        <taxon>Hymenoptera</taxon>
        <taxon>Apocrita</taxon>
        <taxon>Aculeata</taxon>
        <taxon>Apoidea</taxon>
        <taxon>Anthophila</taxon>
        <taxon>Apidae</taxon>
        <taxon>Melipona</taxon>
    </lineage>
</organism>
<keyword evidence="7" id="KW-1133">Transmembrane helix</keyword>
<dbReference type="SUPFAM" id="SSF55920">
    <property type="entry name" value="Creatinase/aminopeptidase"/>
    <property type="match status" value="1"/>
</dbReference>
<dbReference type="Pfam" id="PF00557">
    <property type="entry name" value="Peptidase_M24"/>
    <property type="match status" value="1"/>
</dbReference>
<proteinExistence type="inferred from homology"/>
<comment type="cofactor">
    <cofactor evidence="1">
        <name>Mn(2+)</name>
        <dbReference type="ChEBI" id="CHEBI:29035"/>
    </cofactor>
</comment>
<dbReference type="Proteomes" id="UP000053105">
    <property type="component" value="Unassembled WGS sequence"/>
</dbReference>
<dbReference type="InterPro" id="IPR036005">
    <property type="entry name" value="Creatinase/aminopeptidase-like"/>
</dbReference>
<evidence type="ECO:0000313" key="9">
    <source>
        <dbReference type="EMBL" id="KOX67691.1"/>
    </source>
</evidence>
<name>A0A0N0BBU3_9HYME</name>
<evidence type="ECO:0000256" key="3">
    <source>
        <dbReference type="ARBA" id="ARBA00022723"/>
    </source>
</evidence>
<keyword evidence="7" id="KW-0472">Membrane</keyword>
<dbReference type="InterPro" id="IPR007865">
    <property type="entry name" value="Aminopep_P_N"/>
</dbReference>
<keyword evidence="7" id="KW-0812">Transmembrane</keyword>
<dbReference type="SMART" id="SM01011">
    <property type="entry name" value="AMP_N"/>
    <property type="match status" value="1"/>
</dbReference>
<evidence type="ECO:0000259" key="8">
    <source>
        <dbReference type="SMART" id="SM01011"/>
    </source>
</evidence>
<gene>
    <name evidence="9" type="ORF">WN51_08060</name>
</gene>
<comment type="similarity">
    <text evidence="2">Belongs to the peptidase M24B family.</text>
</comment>
<feature type="region of interest" description="Disordered" evidence="6">
    <location>
        <begin position="387"/>
        <end position="414"/>
    </location>
</feature>
<feature type="transmembrane region" description="Helical" evidence="7">
    <location>
        <begin position="301"/>
        <end position="328"/>
    </location>
</feature>
<dbReference type="CDD" id="cd01087">
    <property type="entry name" value="Prolidase"/>
    <property type="match status" value="1"/>
</dbReference>
<evidence type="ECO:0000256" key="5">
    <source>
        <dbReference type="ARBA" id="ARBA00023211"/>
    </source>
</evidence>
<dbReference type="GO" id="GO:0006508">
    <property type="term" value="P:proteolysis"/>
    <property type="evidence" value="ECO:0007669"/>
    <property type="project" value="TreeGrafter"/>
</dbReference>
<dbReference type="Gene3D" id="3.40.350.10">
    <property type="entry name" value="Creatinase/prolidase N-terminal domain"/>
    <property type="match status" value="1"/>
</dbReference>
<evidence type="ECO:0000256" key="7">
    <source>
        <dbReference type="SAM" id="Phobius"/>
    </source>
</evidence>
<feature type="compositionally biased region" description="Polar residues" evidence="6">
    <location>
        <begin position="400"/>
        <end position="414"/>
    </location>
</feature>
<evidence type="ECO:0000256" key="6">
    <source>
        <dbReference type="SAM" id="MobiDB-lite"/>
    </source>
</evidence>
<evidence type="ECO:0000313" key="10">
    <source>
        <dbReference type="Proteomes" id="UP000053105"/>
    </source>
</evidence>
<keyword evidence="9" id="KW-0031">Aminopeptidase</keyword>
<dbReference type="OrthoDB" id="4215474at2759"/>
<dbReference type="PANTHER" id="PTHR43226">
    <property type="entry name" value="XAA-PRO AMINOPEPTIDASE 3"/>
    <property type="match status" value="1"/>
</dbReference>
<sequence length="939" mass="103237">MPASCFHTGSAKFKLNGLPVLIAMPIKIPRNRNMFMCNGESAIGFRRKQSLLVPLSSRPFGVGMSRELVILVVPGVTLLIIGGDHLIDTFGNLEAERLRKGRPIDERFGDPGGQAVPSEPRPLVNLRAALHPVELEVAGERDQNLEEVAVHQLFATAYQGIFLGGIIEEEMAASWLDGDSSMFSLLESSGSDSPYTGLDNVSLSLNAASGFSNNQATTVSAVIYPTAVLRLLIANSTLLFGKPISVSCATSGLIGGGLFRPLLLQCFFWLDVNDTREQSDAGDSGSENPVPPDTDAIPIPIPIVVVVVAAVVVTVVVIVASAVVAVGIRLLGDDVQEEIEPGFGAEGLAEFGGLGNGSQRAEGRPGLVVFARELRVRVQLAVPVSGGEDAAQHRGESTDVESSSGSLRYLSRTSQGPGTMFTSVRLDLEAGIMFSRLNNGQRTYIRHSLDMVANNLNRRQYKESSPAFSRPCGQPTATTHPHLVKDKEIVPGIQLCEFKERRNKLVENIVLHACVTNSDKSHIVVIPSSSKVYMSDKIPYVFRQNTDFLYFTGCQEPNSILVITIKDESFVTSLFLTQRDEHSQLWDGPTTGTEIAPKMFGVDAAFPVTEFEQFFTSFMNENKKSVIWCDTVEIAQSNLHKKLCELVKTTGGQMLVSPINIMHKIRLIKSQSEIDLMRKSCEIISTAISKTIEISKPKMSEHHLFATVDYECRMNGAEFLAYPPVVAAGKNANIIHYITNNQIIQDGDMVLMDAGLIFIDKEKSCEYHGYSSDVTRTWPINGTFTQEQNILYSIVLDVQNILIHKLKELPSLDQLYHDMCSLLGKRLQENGLIPKHLNKNELFSAVYTYCPHHVSHYLGMDVHDTGNISRNIKLQQGMIVTVEPGIYINHKNRFAPPEFHGLAVRVEDDILITENDPVILTESCPKEIAKIEALASQHL</sequence>
<dbReference type="GO" id="GO:0070006">
    <property type="term" value="F:metalloaminopeptidase activity"/>
    <property type="evidence" value="ECO:0007669"/>
    <property type="project" value="InterPro"/>
</dbReference>
<protein>
    <submittedName>
        <fullName evidence="9">Putative Xaa-Pro aminopeptidase 3</fullName>
    </submittedName>
</protein>
<keyword evidence="3" id="KW-0479">Metal-binding</keyword>
<dbReference type="GO" id="GO:0030145">
    <property type="term" value="F:manganese ion binding"/>
    <property type="evidence" value="ECO:0007669"/>
    <property type="project" value="InterPro"/>
</dbReference>
<evidence type="ECO:0000256" key="1">
    <source>
        <dbReference type="ARBA" id="ARBA00001936"/>
    </source>
</evidence>
<dbReference type="AlphaFoldDB" id="A0A0N0BBU3"/>
<evidence type="ECO:0000256" key="2">
    <source>
        <dbReference type="ARBA" id="ARBA00008766"/>
    </source>
</evidence>
<dbReference type="Pfam" id="PF05195">
    <property type="entry name" value="AMP_N"/>
    <property type="match status" value="1"/>
</dbReference>
<keyword evidence="5" id="KW-0464">Manganese</keyword>
<dbReference type="PANTHER" id="PTHR43226:SF4">
    <property type="entry name" value="XAA-PRO AMINOPEPTIDASE 3"/>
    <property type="match status" value="1"/>
</dbReference>
<dbReference type="InterPro" id="IPR000994">
    <property type="entry name" value="Pept_M24"/>
</dbReference>
<dbReference type="InterPro" id="IPR029149">
    <property type="entry name" value="Creatin/AminoP/Spt16_N"/>
</dbReference>
<dbReference type="Gene3D" id="3.90.230.10">
    <property type="entry name" value="Creatinase/methionine aminopeptidase superfamily"/>
    <property type="match status" value="1"/>
</dbReference>
<dbReference type="SUPFAM" id="SSF53092">
    <property type="entry name" value="Creatinase/prolidase N-terminal domain"/>
    <property type="match status" value="1"/>
</dbReference>
<keyword evidence="9" id="KW-0645">Protease</keyword>
<dbReference type="GO" id="GO:0005739">
    <property type="term" value="C:mitochondrion"/>
    <property type="evidence" value="ECO:0007669"/>
    <property type="project" value="TreeGrafter"/>
</dbReference>
<dbReference type="InterPro" id="IPR052433">
    <property type="entry name" value="X-Pro_dipept-like"/>
</dbReference>
<dbReference type="STRING" id="166423.A0A0N0BBU3"/>
<evidence type="ECO:0000256" key="4">
    <source>
        <dbReference type="ARBA" id="ARBA00022801"/>
    </source>
</evidence>
<feature type="domain" description="Aminopeptidase P N-terminal" evidence="8">
    <location>
        <begin position="493"/>
        <end position="638"/>
    </location>
</feature>
<dbReference type="EMBL" id="KQ435989">
    <property type="protein sequence ID" value="KOX67691.1"/>
    <property type="molecule type" value="Genomic_DNA"/>
</dbReference>
<accession>A0A0N0BBU3</accession>
<keyword evidence="4" id="KW-0378">Hydrolase</keyword>